<dbReference type="InterPro" id="IPR006612">
    <property type="entry name" value="THAP_Znf"/>
</dbReference>
<accession>A0A087T6G8</accession>
<dbReference type="Proteomes" id="UP000054359">
    <property type="component" value="Unassembled WGS sequence"/>
</dbReference>
<dbReference type="GO" id="GO:0003677">
    <property type="term" value="F:DNA binding"/>
    <property type="evidence" value="ECO:0007669"/>
    <property type="project" value="UniProtKB-KW"/>
</dbReference>
<feature type="non-terminal residue" evidence="6">
    <location>
        <position position="41"/>
    </location>
</feature>
<keyword evidence="7" id="KW-1185">Reference proteome</keyword>
<feature type="domain" description="THAP-type" evidence="5">
    <location>
        <begin position="5"/>
        <end position="38"/>
    </location>
</feature>
<keyword evidence="2" id="KW-0863">Zinc-finger</keyword>
<keyword evidence="3" id="KW-0862">Zinc</keyword>
<evidence type="ECO:0000259" key="5">
    <source>
        <dbReference type="Pfam" id="PF05485"/>
    </source>
</evidence>
<evidence type="ECO:0000313" key="6">
    <source>
        <dbReference type="EMBL" id="KFM60707.1"/>
    </source>
</evidence>
<evidence type="ECO:0000256" key="1">
    <source>
        <dbReference type="ARBA" id="ARBA00022723"/>
    </source>
</evidence>
<protein>
    <recommendedName>
        <fullName evidence="5">THAP-type domain-containing protein</fullName>
    </recommendedName>
</protein>
<dbReference type="AlphaFoldDB" id="A0A087T6G8"/>
<name>A0A087T6G8_STEMI</name>
<gene>
    <name evidence="6" type="ORF">X975_00092</name>
</gene>
<evidence type="ECO:0000256" key="3">
    <source>
        <dbReference type="ARBA" id="ARBA00022833"/>
    </source>
</evidence>
<dbReference type="EMBL" id="KK113647">
    <property type="protein sequence ID" value="KFM60707.1"/>
    <property type="molecule type" value="Genomic_DNA"/>
</dbReference>
<reference evidence="6 7" key="1">
    <citation type="submission" date="2013-11" db="EMBL/GenBank/DDBJ databases">
        <title>Genome sequencing of Stegodyphus mimosarum.</title>
        <authorList>
            <person name="Bechsgaard J."/>
        </authorList>
    </citation>
    <scope>NUCLEOTIDE SEQUENCE [LARGE SCALE GENOMIC DNA]</scope>
</reference>
<sequence length="41" mass="4903">MDGYAAPNCSNHSKTNLRMFRFPKNGEERLRKWIINSCRYP</sequence>
<proteinExistence type="predicted"/>
<evidence type="ECO:0000256" key="2">
    <source>
        <dbReference type="ARBA" id="ARBA00022771"/>
    </source>
</evidence>
<evidence type="ECO:0000313" key="7">
    <source>
        <dbReference type="Proteomes" id="UP000054359"/>
    </source>
</evidence>
<organism evidence="6 7">
    <name type="scientific">Stegodyphus mimosarum</name>
    <name type="common">African social velvet spider</name>
    <dbReference type="NCBI Taxonomy" id="407821"/>
    <lineage>
        <taxon>Eukaryota</taxon>
        <taxon>Metazoa</taxon>
        <taxon>Ecdysozoa</taxon>
        <taxon>Arthropoda</taxon>
        <taxon>Chelicerata</taxon>
        <taxon>Arachnida</taxon>
        <taxon>Araneae</taxon>
        <taxon>Araneomorphae</taxon>
        <taxon>Entelegynae</taxon>
        <taxon>Eresoidea</taxon>
        <taxon>Eresidae</taxon>
        <taxon>Stegodyphus</taxon>
    </lineage>
</organism>
<dbReference type="GO" id="GO:0008270">
    <property type="term" value="F:zinc ion binding"/>
    <property type="evidence" value="ECO:0007669"/>
    <property type="project" value="UniProtKB-KW"/>
</dbReference>
<keyword evidence="1" id="KW-0479">Metal-binding</keyword>
<dbReference type="Pfam" id="PF05485">
    <property type="entry name" value="THAP"/>
    <property type="match status" value="1"/>
</dbReference>
<keyword evidence="4" id="KW-0238">DNA-binding</keyword>
<evidence type="ECO:0000256" key="4">
    <source>
        <dbReference type="ARBA" id="ARBA00023125"/>
    </source>
</evidence>
<dbReference type="OrthoDB" id="6611034at2759"/>